<gene>
    <name evidence="2" type="ORF">HG263_15735</name>
</gene>
<sequence>MSNISRFTLYLMLPTLLLLFSQATYSQGVRISGFGTVTMGSTLDSEKPLGFYKDDVQFKPESLAGVQLYSDIGSKTSATLQLTSRGMNDFDTKIEWLYLTYILDRNWSFKVGKFRTPFYNYSESLDIGYSYHWIRPPQSVYIPLFNNMEGASAMYRSVYGEIDSNLQLFYGTLHETSPGGSVDIDFMAGFSWSLQKDWLSMRASYFKSKVTIPAVFASAAIPLLPAEANPMAMPGPPGPEMPKVSVSVANAILPQGDSATNAGIALKAEFDDWMVLGEYTHNKVDDSIFTNPVGYYVSFVYFWGKFQPHITYERFDTEPQYEILDMVADTDPVKPLLRDAIGRTDEDKKTYTLGVKYNLDRGTAVKIDYSYTDFKIEVNDPVRPQLDAGVLSASVSFIF</sequence>
<dbReference type="InterPro" id="IPR023614">
    <property type="entry name" value="Porin_dom_sf"/>
</dbReference>
<dbReference type="EMBL" id="JABBPG010000007">
    <property type="protein sequence ID" value="NOU51984.1"/>
    <property type="molecule type" value="Genomic_DNA"/>
</dbReference>
<dbReference type="RefSeq" id="WP_171627040.1">
    <property type="nucleotide sequence ID" value="NZ_JABBPG010000007.1"/>
</dbReference>
<keyword evidence="3" id="KW-1185">Reference proteome</keyword>
<accession>A0A849VJK6</accession>
<dbReference type="SUPFAM" id="SSF56935">
    <property type="entry name" value="Porins"/>
    <property type="match status" value="1"/>
</dbReference>
<feature type="domain" description="Porin" evidence="1">
    <location>
        <begin position="249"/>
        <end position="375"/>
    </location>
</feature>
<organism evidence="2 3">
    <name type="scientific">Pseudoalteromonas caenipelagi</name>
    <dbReference type="NCBI Taxonomy" id="2726988"/>
    <lineage>
        <taxon>Bacteria</taxon>
        <taxon>Pseudomonadati</taxon>
        <taxon>Pseudomonadota</taxon>
        <taxon>Gammaproteobacteria</taxon>
        <taxon>Alteromonadales</taxon>
        <taxon>Pseudoalteromonadaceae</taxon>
        <taxon>Pseudoalteromonas</taxon>
    </lineage>
</organism>
<evidence type="ECO:0000259" key="1">
    <source>
        <dbReference type="Pfam" id="PF13609"/>
    </source>
</evidence>
<evidence type="ECO:0000313" key="2">
    <source>
        <dbReference type="EMBL" id="NOU51984.1"/>
    </source>
</evidence>
<evidence type="ECO:0000313" key="3">
    <source>
        <dbReference type="Proteomes" id="UP000586305"/>
    </source>
</evidence>
<dbReference type="Gene3D" id="2.40.160.10">
    <property type="entry name" value="Porin"/>
    <property type="match status" value="1"/>
</dbReference>
<dbReference type="GO" id="GO:0016020">
    <property type="term" value="C:membrane"/>
    <property type="evidence" value="ECO:0007669"/>
    <property type="project" value="InterPro"/>
</dbReference>
<name>A0A849VJK6_9GAMM</name>
<dbReference type="AlphaFoldDB" id="A0A849VJK6"/>
<dbReference type="GO" id="GO:0015288">
    <property type="term" value="F:porin activity"/>
    <property type="evidence" value="ECO:0007669"/>
    <property type="project" value="InterPro"/>
</dbReference>
<comment type="caution">
    <text evidence="2">The sequence shown here is derived from an EMBL/GenBank/DDBJ whole genome shotgun (WGS) entry which is preliminary data.</text>
</comment>
<dbReference type="Proteomes" id="UP000586305">
    <property type="component" value="Unassembled WGS sequence"/>
</dbReference>
<reference evidence="2 3" key="1">
    <citation type="submission" date="2020-04" db="EMBL/GenBank/DDBJ databases">
        <title>Pseudoalteromonas caenipelagi sp. nov., isolated from a tidal flat.</title>
        <authorList>
            <person name="Park S."/>
            <person name="Yoon J.-H."/>
        </authorList>
    </citation>
    <scope>NUCLEOTIDE SEQUENCE [LARGE SCALE GENOMIC DNA]</scope>
    <source>
        <strain evidence="2 3">JBTF-M23</strain>
    </source>
</reference>
<protein>
    <submittedName>
        <fullName evidence="2">Porin</fullName>
    </submittedName>
</protein>
<proteinExistence type="predicted"/>
<dbReference type="Pfam" id="PF13609">
    <property type="entry name" value="Porin_4"/>
    <property type="match status" value="1"/>
</dbReference>
<dbReference type="InterPro" id="IPR033900">
    <property type="entry name" value="Gram_neg_porin_domain"/>
</dbReference>